<dbReference type="AlphaFoldDB" id="A0A482W0K7"/>
<evidence type="ECO:0000313" key="1">
    <source>
        <dbReference type="EMBL" id="RZC38546.1"/>
    </source>
</evidence>
<accession>A0A482W0K7</accession>
<comment type="caution">
    <text evidence="1">The sequence shown here is derived from an EMBL/GenBank/DDBJ whole genome shotgun (WGS) entry which is preliminary data.</text>
</comment>
<gene>
    <name evidence="1" type="ORF">BDFB_008870</name>
</gene>
<keyword evidence="2" id="KW-1185">Reference proteome</keyword>
<proteinExistence type="predicted"/>
<name>A0A482W0K7_ASBVE</name>
<sequence length="62" mass="6881">MSTNSVAAAWYNVVGRVVSMLTIYRQINDGRQRVRSLRGERRNSAFSVEWHVARTVGVTGGG</sequence>
<reference evidence="1 2" key="1">
    <citation type="submission" date="2017-03" db="EMBL/GenBank/DDBJ databases">
        <title>Genome of the blue death feigning beetle - Asbolus verrucosus.</title>
        <authorList>
            <person name="Rider S.D."/>
        </authorList>
    </citation>
    <scope>NUCLEOTIDE SEQUENCE [LARGE SCALE GENOMIC DNA]</scope>
    <source>
        <strain evidence="1">Butters</strain>
        <tissue evidence="1">Head and leg muscle</tissue>
    </source>
</reference>
<dbReference type="Proteomes" id="UP000292052">
    <property type="component" value="Unassembled WGS sequence"/>
</dbReference>
<organism evidence="1 2">
    <name type="scientific">Asbolus verrucosus</name>
    <name type="common">Desert ironclad beetle</name>
    <dbReference type="NCBI Taxonomy" id="1661398"/>
    <lineage>
        <taxon>Eukaryota</taxon>
        <taxon>Metazoa</taxon>
        <taxon>Ecdysozoa</taxon>
        <taxon>Arthropoda</taxon>
        <taxon>Hexapoda</taxon>
        <taxon>Insecta</taxon>
        <taxon>Pterygota</taxon>
        <taxon>Neoptera</taxon>
        <taxon>Endopterygota</taxon>
        <taxon>Coleoptera</taxon>
        <taxon>Polyphaga</taxon>
        <taxon>Cucujiformia</taxon>
        <taxon>Tenebrionidae</taxon>
        <taxon>Pimeliinae</taxon>
        <taxon>Asbolus</taxon>
    </lineage>
</organism>
<dbReference type="EMBL" id="QDEB01042366">
    <property type="protein sequence ID" value="RZC38546.1"/>
    <property type="molecule type" value="Genomic_DNA"/>
</dbReference>
<evidence type="ECO:0000313" key="2">
    <source>
        <dbReference type="Proteomes" id="UP000292052"/>
    </source>
</evidence>
<protein>
    <submittedName>
        <fullName evidence="1">Uncharacterized protein</fullName>
    </submittedName>
</protein>